<evidence type="ECO:0000256" key="1">
    <source>
        <dbReference type="ARBA" id="ARBA00022428"/>
    </source>
</evidence>
<dbReference type="EC" id="4.2.99.20" evidence="4"/>
<dbReference type="InterPro" id="IPR029058">
    <property type="entry name" value="AB_hydrolase_fold"/>
</dbReference>
<dbReference type="GO" id="GO:0070205">
    <property type="term" value="F:2-succinyl-6-hydroxy-2,4-cyclohexadiene-1-carboxylate synthase activity"/>
    <property type="evidence" value="ECO:0007669"/>
    <property type="project" value="UniProtKB-EC"/>
</dbReference>
<keyword evidence="2 4" id="KW-0456">Lyase</keyword>
<dbReference type="Proteomes" id="UP000019199">
    <property type="component" value="Unassembled WGS sequence"/>
</dbReference>
<name>W1F174_ECOLX</name>
<evidence type="ECO:0000313" key="4">
    <source>
        <dbReference type="EMBL" id="CDL27443.1"/>
    </source>
</evidence>
<dbReference type="PANTHER" id="PTHR42916:SF1">
    <property type="entry name" value="PROTEIN PHYLLO, CHLOROPLASTIC"/>
    <property type="match status" value="1"/>
</dbReference>
<evidence type="ECO:0000313" key="5">
    <source>
        <dbReference type="Proteomes" id="UP000019199"/>
    </source>
</evidence>
<proteinExistence type="predicted"/>
<dbReference type="Pfam" id="PF12697">
    <property type="entry name" value="Abhydrolase_6"/>
    <property type="match status" value="1"/>
</dbReference>
<comment type="caution">
    <text evidence="4">The sequence shown here is derived from an EMBL/GenBank/DDBJ whole genome shotgun (WGS) entry which is preliminary data.</text>
</comment>
<dbReference type="SUPFAM" id="SSF53474">
    <property type="entry name" value="alpha/beta-Hydrolases"/>
    <property type="match status" value="1"/>
</dbReference>
<sequence>MILHAQAKHGKPGLPWLVFLHGFSGDCHEWQEVGEAFADYSRLYVDLPGHGGSAAISVDGFDDVTDLLRKTLVSYNILDFWLVGYSLGGRVAMMAACQGLAGLCGVIVEGGHPGLQNAEQRAERQRSDRQWAQRFLHRTVNGGICRLVSTACFCLAQ</sequence>
<dbReference type="AlphaFoldDB" id="W1F174"/>
<evidence type="ECO:0000259" key="3">
    <source>
        <dbReference type="Pfam" id="PF12697"/>
    </source>
</evidence>
<feature type="domain" description="AB hydrolase-1" evidence="3">
    <location>
        <begin position="17"/>
        <end position="132"/>
    </location>
</feature>
<reference evidence="4 5" key="1">
    <citation type="submission" date="2013-10" db="EMBL/GenBank/DDBJ databases">
        <title>Antibiotic resistance diversity of beta-lactamase producers in the General Hospital Vienna.</title>
        <authorList>
            <person name="Barisic I."/>
            <person name="Mitteregger D."/>
            <person name="Hirschl A.M."/>
            <person name="Noehammer C."/>
            <person name="Wiesinger-Mayr H."/>
        </authorList>
    </citation>
    <scope>NUCLEOTIDE SEQUENCE [LARGE SCALE GENOMIC DNA]</scope>
    <source>
        <strain evidence="4 5">ISC7</strain>
    </source>
</reference>
<evidence type="ECO:0000256" key="2">
    <source>
        <dbReference type="ARBA" id="ARBA00023239"/>
    </source>
</evidence>
<accession>W1F174</accession>
<protein>
    <submittedName>
        <fullName evidence="4">2-succinyl-6-hydroxy-2,4-cyclohexadiene-1-carboxylate synthase</fullName>
        <ecNumber evidence="4">4.2.99.20</ecNumber>
    </submittedName>
</protein>
<dbReference type="PANTHER" id="PTHR42916">
    <property type="entry name" value="2-SUCCINYL-5-ENOLPYRUVYL-6-HYDROXY-3-CYCLOHEXENE-1-CARBOXYLATE SYNTHASE"/>
    <property type="match status" value="1"/>
</dbReference>
<keyword evidence="1" id="KW-0474">Menaquinone biosynthesis</keyword>
<organism evidence="4 5">
    <name type="scientific">Escherichia coli ISC7</name>
    <dbReference type="NCBI Taxonomy" id="1432555"/>
    <lineage>
        <taxon>Bacteria</taxon>
        <taxon>Pseudomonadati</taxon>
        <taxon>Pseudomonadota</taxon>
        <taxon>Gammaproteobacteria</taxon>
        <taxon>Enterobacterales</taxon>
        <taxon>Enterobacteriaceae</taxon>
        <taxon>Escherichia</taxon>
    </lineage>
</organism>
<dbReference type="InterPro" id="IPR000073">
    <property type="entry name" value="AB_hydrolase_1"/>
</dbReference>
<dbReference type="GO" id="GO:0009234">
    <property type="term" value="P:menaquinone biosynthetic process"/>
    <property type="evidence" value="ECO:0007669"/>
    <property type="project" value="UniProtKB-KW"/>
</dbReference>
<dbReference type="EMBL" id="CBWN010000085">
    <property type="protein sequence ID" value="CDL27443.1"/>
    <property type="molecule type" value="Genomic_DNA"/>
</dbReference>
<dbReference type="Gene3D" id="3.40.50.1820">
    <property type="entry name" value="alpha/beta hydrolase"/>
    <property type="match status" value="1"/>
</dbReference>